<feature type="compositionally biased region" description="Polar residues" evidence="1">
    <location>
        <begin position="100"/>
        <end position="116"/>
    </location>
</feature>
<feature type="compositionally biased region" description="Polar residues" evidence="1">
    <location>
        <begin position="248"/>
        <end position="264"/>
    </location>
</feature>
<keyword evidence="2" id="KW-1133">Transmembrane helix</keyword>
<sequence length="866" mass="94456">MYVELCIVCLLCVGAAYQLTATAPRRKKRGLSEGERQARKRAEERRAYQSYGDKDHMADNELSSENEEDNLGRHRYVSKYERSDSLEPRRPSPTPHATGITHTTQQQQPTSAQLPNSAGYASVLDKLHEFEASDDEDDSTGPISQAAQGTTSAQHQSPASGINTASGENSRGSQTLASSTTQQSHEHRQTNVVVEQVHQPTVSHTSGSNGPISPPSSNSTIGRNGAVAGETAADAISGGESSSSESSQRSGLETGSSPRSSGGHAQQYWLAGGKDDTLSDLVRRGIGSELLNCIDLPLGYQELDAKVDSFCINIKKKGITYPNHPTQTACQCLNAMWLSPVIAGTTKLRSLMGIPQVADLNLLRTYIRDAVESPNLMRVWRYPSMEANSCIFGHQFEALVEMERLETSALITHAEAERRDQILKRLRFLLLLSQRQVVDSAMLGFLLSLFRMDRCKQSFKTAPKYRTPDGNFIDAKGLFQALLADAIANMFILDLQRCNTPEAMETGTKANVLCAHLIQDAKVRATLKPILSLVANEDLEGARQKAETFAQDLQKANEDWEDIEATQAVARVHAALSVSLSFALSSWKGKLANWLSNQRPLRLLLRKVLGEVTALIFEGNAEAARFGVQVTSVEEDATVTSGALFKYAQMQVMRVAAEARFFCQTGYKGLGKAVGSSLKTVTRSLARAEIGEDRQQGNGHNGSSSGQSFSEVSSSVDLMMGARRYPMNMLNLTVHDSFPSFLSTRISKKPRRIAGSVMALVGAVSGKKLKSALKKIEVKGRRVFADANFLKRRWWSVLAGIVRRLRTSEQMALPLIVLLSIHFFVVSVSFAAVATVATQAIGAFCVVVVVLMMLDLLQLGASLNLP</sequence>
<reference evidence="4" key="2">
    <citation type="submission" date="2013-10" db="EMBL/GenBank/DDBJ databases">
        <authorList>
            <person name="Aslett M."/>
        </authorList>
    </citation>
    <scope>NUCLEOTIDE SEQUENCE [LARGE SCALE GENOMIC DNA]</scope>
    <source>
        <strain evidence="4">Houghton</strain>
    </source>
</reference>
<gene>
    <name evidence="4" type="ORF">EBH_0007050</name>
</gene>
<evidence type="ECO:0000256" key="1">
    <source>
        <dbReference type="SAM" id="MobiDB-lite"/>
    </source>
</evidence>
<feature type="compositionally biased region" description="Low complexity" evidence="1">
    <location>
        <begin position="237"/>
        <end position="247"/>
    </location>
</feature>
<dbReference type="VEuPathDB" id="ToxoDB:EBH_0007050"/>
<feature type="compositionally biased region" description="Low complexity" evidence="1">
    <location>
        <begin position="173"/>
        <end position="183"/>
    </location>
</feature>
<keyword evidence="3" id="KW-0732">Signal</keyword>
<name>U6LVN5_9EIME</name>
<feature type="transmembrane region" description="Helical" evidence="2">
    <location>
        <begin position="812"/>
        <end position="834"/>
    </location>
</feature>
<feature type="chain" id="PRO_5004672977" evidence="3">
    <location>
        <begin position="17"/>
        <end position="866"/>
    </location>
</feature>
<feature type="compositionally biased region" description="Low complexity" evidence="1">
    <location>
        <begin position="205"/>
        <end position="222"/>
    </location>
</feature>
<dbReference type="AlphaFoldDB" id="U6LVN5"/>
<dbReference type="Proteomes" id="UP000030750">
    <property type="component" value="Unassembled WGS sequence"/>
</dbReference>
<dbReference type="EMBL" id="HG713304">
    <property type="protein sequence ID" value="CDJ53328.1"/>
    <property type="molecule type" value="Genomic_DNA"/>
</dbReference>
<feature type="region of interest" description="Disordered" evidence="1">
    <location>
        <begin position="24"/>
        <end position="116"/>
    </location>
</feature>
<evidence type="ECO:0000256" key="2">
    <source>
        <dbReference type="SAM" id="Phobius"/>
    </source>
</evidence>
<feature type="transmembrane region" description="Helical" evidence="2">
    <location>
        <begin position="840"/>
        <end position="861"/>
    </location>
</feature>
<feature type="compositionally biased region" description="Polar residues" evidence="1">
    <location>
        <begin position="141"/>
        <end position="172"/>
    </location>
</feature>
<organism evidence="4 5">
    <name type="scientific">Eimeria brunetti</name>
    <dbReference type="NCBI Taxonomy" id="51314"/>
    <lineage>
        <taxon>Eukaryota</taxon>
        <taxon>Sar</taxon>
        <taxon>Alveolata</taxon>
        <taxon>Apicomplexa</taxon>
        <taxon>Conoidasida</taxon>
        <taxon>Coccidia</taxon>
        <taxon>Eucoccidiorida</taxon>
        <taxon>Eimeriorina</taxon>
        <taxon>Eimeriidae</taxon>
        <taxon>Eimeria</taxon>
    </lineage>
</organism>
<keyword evidence="2" id="KW-0472">Membrane</keyword>
<proteinExistence type="predicted"/>
<keyword evidence="5" id="KW-1185">Reference proteome</keyword>
<evidence type="ECO:0000313" key="4">
    <source>
        <dbReference type="EMBL" id="CDJ53328.1"/>
    </source>
</evidence>
<keyword evidence="2" id="KW-0812">Transmembrane</keyword>
<feature type="region of interest" description="Disordered" evidence="1">
    <location>
        <begin position="132"/>
        <end position="267"/>
    </location>
</feature>
<dbReference type="OrthoDB" id="347393at2759"/>
<feature type="compositionally biased region" description="Basic and acidic residues" evidence="1">
    <location>
        <begin position="30"/>
        <end position="59"/>
    </location>
</feature>
<feature type="compositionally biased region" description="Basic and acidic residues" evidence="1">
    <location>
        <begin position="78"/>
        <end position="90"/>
    </location>
</feature>
<evidence type="ECO:0000313" key="5">
    <source>
        <dbReference type="Proteomes" id="UP000030750"/>
    </source>
</evidence>
<protein>
    <submittedName>
        <fullName evidence="4">Uncharacterized protein</fullName>
    </submittedName>
</protein>
<feature type="region of interest" description="Disordered" evidence="1">
    <location>
        <begin position="689"/>
        <end position="710"/>
    </location>
</feature>
<reference evidence="4" key="1">
    <citation type="submission" date="2013-10" db="EMBL/GenBank/DDBJ databases">
        <title>Genomic analysis of the causative agents of coccidiosis in chickens.</title>
        <authorList>
            <person name="Reid A.J."/>
            <person name="Blake D."/>
            <person name="Billington K."/>
            <person name="Browne H."/>
            <person name="Dunn M."/>
            <person name="Hung S."/>
            <person name="Kawahara F."/>
            <person name="Miranda-Saavedra D."/>
            <person name="Mourier T."/>
            <person name="Nagra H."/>
            <person name="Otto T.D."/>
            <person name="Rawlings N."/>
            <person name="Sanchez A."/>
            <person name="Sanders M."/>
            <person name="Subramaniam C."/>
            <person name="Tay Y."/>
            <person name="Dear P."/>
            <person name="Doerig C."/>
            <person name="Gruber A."/>
            <person name="Parkinson J."/>
            <person name="Shirley M."/>
            <person name="Wan K.L."/>
            <person name="Berriman M."/>
            <person name="Tomley F."/>
            <person name="Pain A."/>
        </authorList>
    </citation>
    <scope>NUCLEOTIDE SEQUENCE [LARGE SCALE GENOMIC DNA]</scope>
    <source>
        <strain evidence="4">Houghton</strain>
    </source>
</reference>
<feature type="signal peptide" evidence="3">
    <location>
        <begin position="1"/>
        <end position="16"/>
    </location>
</feature>
<feature type="compositionally biased region" description="Polar residues" evidence="1">
    <location>
        <begin position="190"/>
        <end position="204"/>
    </location>
</feature>
<accession>U6LVN5</accession>
<evidence type="ECO:0000256" key="3">
    <source>
        <dbReference type="SAM" id="SignalP"/>
    </source>
</evidence>